<dbReference type="Pfam" id="PF26113">
    <property type="entry name" value="GH16_XgeA"/>
    <property type="match status" value="1"/>
</dbReference>
<reference evidence="2" key="1">
    <citation type="submission" date="2023-06" db="EMBL/GenBank/DDBJ databases">
        <title>Genome-scale phylogeny and comparative genomics of the fungal order Sordariales.</title>
        <authorList>
            <consortium name="Lawrence Berkeley National Laboratory"/>
            <person name="Hensen N."/>
            <person name="Bonometti L."/>
            <person name="Westerberg I."/>
            <person name="Brannstrom I.O."/>
            <person name="Guillou S."/>
            <person name="Cros-Aarteil S."/>
            <person name="Calhoun S."/>
            <person name="Haridas S."/>
            <person name="Kuo A."/>
            <person name="Mondo S."/>
            <person name="Pangilinan J."/>
            <person name="Riley R."/>
            <person name="Labutti K."/>
            <person name="Andreopoulos B."/>
            <person name="Lipzen A."/>
            <person name="Chen C."/>
            <person name="Yanf M."/>
            <person name="Daum C."/>
            <person name="Ng V."/>
            <person name="Clum A."/>
            <person name="Steindorff A."/>
            <person name="Ohm R."/>
            <person name="Martin F."/>
            <person name="Silar P."/>
            <person name="Natvig D."/>
            <person name="Lalanne C."/>
            <person name="Gautier V."/>
            <person name="Ament-Velasquez S.L."/>
            <person name="Kruys A."/>
            <person name="Hutchinson M.I."/>
            <person name="Powell A.J."/>
            <person name="Barry K."/>
            <person name="Miller A.N."/>
            <person name="Grigoriev I.V."/>
            <person name="Debuchy R."/>
            <person name="Gladieux P."/>
            <person name="Thoren M.H."/>
            <person name="Johannesson H."/>
        </authorList>
    </citation>
    <scope>NUCLEOTIDE SEQUENCE</scope>
    <source>
        <strain evidence="2">CBS 606.72</strain>
    </source>
</reference>
<comment type="caution">
    <text evidence="2">The sequence shown here is derived from an EMBL/GenBank/DDBJ whole genome shotgun (WGS) entry which is preliminary data.</text>
</comment>
<dbReference type="Proteomes" id="UP001175000">
    <property type="component" value="Unassembled WGS sequence"/>
</dbReference>
<dbReference type="SUPFAM" id="SSF49899">
    <property type="entry name" value="Concanavalin A-like lectins/glucanases"/>
    <property type="match status" value="1"/>
</dbReference>
<evidence type="ECO:0000259" key="1">
    <source>
        <dbReference type="PROSITE" id="PS51762"/>
    </source>
</evidence>
<dbReference type="PANTHER" id="PTHR10963:SF24">
    <property type="entry name" value="GLYCOSIDASE C21B10.07-RELATED"/>
    <property type="match status" value="1"/>
</dbReference>
<dbReference type="Gene3D" id="2.60.120.200">
    <property type="match status" value="1"/>
</dbReference>
<dbReference type="InterPro" id="IPR013320">
    <property type="entry name" value="ConA-like_dom_sf"/>
</dbReference>
<protein>
    <submittedName>
        <fullName evidence="2">Concanavalin A-like lectin/glucanase domain-containing protein</fullName>
    </submittedName>
</protein>
<dbReference type="PANTHER" id="PTHR10963">
    <property type="entry name" value="GLYCOSYL HYDROLASE-RELATED"/>
    <property type="match status" value="1"/>
</dbReference>
<keyword evidence="3" id="KW-1185">Reference proteome</keyword>
<dbReference type="InterPro" id="IPR000757">
    <property type="entry name" value="Beta-glucanase-like"/>
</dbReference>
<dbReference type="InterPro" id="IPR050546">
    <property type="entry name" value="Glycosyl_Hydrlase_16"/>
</dbReference>
<evidence type="ECO:0000313" key="3">
    <source>
        <dbReference type="Proteomes" id="UP001175000"/>
    </source>
</evidence>
<dbReference type="PROSITE" id="PS51762">
    <property type="entry name" value="GH16_2"/>
    <property type="match status" value="1"/>
</dbReference>
<dbReference type="GO" id="GO:0004553">
    <property type="term" value="F:hydrolase activity, hydrolyzing O-glycosyl compounds"/>
    <property type="evidence" value="ECO:0007669"/>
    <property type="project" value="InterPro"/>
</dbReference>
<name>A0AA39WDN4_9PEZI</name>
<sequence>YELDTVYKGKTFFDGFDFNTTPDGSSGYVKYLSKGEAESKNVIKAYTNSVTIGVDKNTPTGNNGRGTVKIESKKSFESGLFVARFKHFPQKTCGAWPSFFLFGPQWPNNGELDIYKQWNEASHNSISAVTNETVAGQCKLNPSKYEGATETFNCDVDTPAQFFGQGCSVKETDGQWSKSTGGTYAVQWTDDFIKVWSWPYSSTPSNVKSEHPVPKEMGSGSWGKAHWAVYKETCNIQTAFNSLKIALNIDFCRDCYGSDNQWPWSCKQKTGKSSCESYIKSLSSSKLNDLYWEVEDIKVFQ</sequence>
<feature type="non-terminal residue" evidence="2">
    <location>
        <position position="1"/>
    </location>
</feature>
<dbReference type="EMBL" id="JAULSU010000006">
    <property type="protein sequence ID" value="KAK0613469.1"/>
    <property type="molecule type" value="Genomic_DNA"/>
</dbReference>
<dbReference type="AlphaFoldDB" id="A0AA39WDN4"/>
<dbReference type="GO" id="GO:0009251">
    <property type="term" value="P:glucan catabolic process"/>
    <property type="evidence" value="ECO:0007669"/>
    <property type="project" value="TreeGrafter"/>
</dbReference>
<feature type="non-terminal residue" evidence="2">
    <location>
        <position position="301"/>
    </location>
</feature>
<proteinExistence type="predicted"/>
<evidence type="ECO:0000313" key="2">
    <source>
        <dbReference type="EMBL" id="KAK0613469.1"/>
    </source>
</evidence>
<gene>
    <name evidence="2" type="ORF">B0T14DRAFT_413051</name>
</gene>
<feature type="domain" description="GH16" evidence="1">
    <location>
        <begin position="1"/>
        <end position="260"/>
    </location>
</feature>
<accession>A0AA39WDN4</accession>
<organism evidence="2 3">
    <name type="scientific">Immersiella caudata</name>
    <dbReference type="NCBI Taxonomy" id="314043"/>
    <lineage>
        <taxon>Eukaryota</taxon>
        <taxon>Fungi</taxon>
        <taxon>Dikarya</taxon>
        <taxon>Ascomycota</taxon>
        <taxon>Pezizomycotina</taxon>
        <taxon>Sordariomycetes</taxon>
        <taxon>Sordariomycetidae</taxon>
        <taxon>Sordariales</taxon>
        <taxon>Lasiosphaeriaceae</taxon>
        <taxon>Immersiella</taxon>
    </lineage>
</organism>